<reference evidence="1" key="1">
    <citation type="submission" date="2021-01" db="EMBL/GenBank/DDBJ databases">
        <title>Genome sequence of Phenylobacterium sp. 20VBR1 isolated from a valley glaceir, Ny-Alesund, Svalbard.</title>
        <authorList>
            <person name="Thomas F.A."/>
            <person name="Krishnan K.P."/>
            <person name="Sinha R.K."/>
        </authorList>
    </citation>
    <scope>NUCLEOTIDE SEQUENCE</scope>
    <source>
        <strain evidence="1">20VBR1</strain>
    </source>
</reference>
<evidence type="ECO:0000313" key="1">
    <source>
        <dbReference type="EMBL" id="QQZ50155.1"/>
    </source>
</evidence>
<name>A0A974P4D1_9CAUL</name>
<sequence length="219" mass="24214">MREMAWRRSRHLIIGLSVWLACALPAAAGVLIRAPAYVNLSAQARTWRLTDSNWGFISPLSTAVASELERCKKVDPAVAAPLQMSPNRLDKASADAFAALRSCHKRWFEKTTPVGAADEKLWTKIMGRQPLPSPLDRAKVIAFGAAPLTPDYDRTLWDWDRGSGFTSADPDSIFSWGLTRPRRAMAAPSSGCWPSWPPTPQQGRWCAKPSPRKARCLTS</sequence>
<dbReference type="AlphaFoldDB" id="A0A974P4D1"/>
<proteinExistence type="predicted"/>
<accession>A0A974P4D1</accession>
<dbReference type="EMBL" id="CP068570">
    <property type="protein sequence ID" value="QQZ50155.1"/>
    <property type="molecule type" value="Genomic_DNA"/>
</dbReference>
<protein>
    <submittedName>
        <fullName evidence="1">Uncharacterized protein</fullName>
    </submittedName>
</protein>
<organism evidence="1">
    <name type="scientific">Phenylobacterium glaciei</name>
    <dbReference type="NCBI Taxonomy" id="2803784"/>
    <lineage>
        <taxon>Bacteria</taxon>
        <taxon>Pseudomonadati</taxon>
        <taxon>Pseudomonadota</taxon>
        <taxon>Alphaproteobacteria</taxon>
        <taxon>Caulobacterales</taxon>
        <taxon>Caulobacteraceae</taxon>
        <taxon>Phenylobacterium</taxon>
    </lineage>
</organism>
<dbReference type="PROSITE" id="PS51257">
    <property type="entry name" value="PROKAR_LIPOPROTEIN"/>
    <property type="match status" value="1"/>
</dbReference>
<gene>
    <name evidence="1" type="ORF">JKL49_27075</name>
</gene>